<sequence>MAYQFIHVETYSKKPKRVKGAPDQFNSIDQVLGEAARDGHFSQHAASPKEPLQAPFPGMLTLSEFRQKARFFMI</sequence>
<proteinExistence type="predicted"/>
<organism evidence="1 2">
    <name type="scientific">Paracoccus yeei</name>
    <dbReference type="NCBI Taxonomy" id="147645"/>
    <lineage>
        <taxon>Bacteria</taxon>
        <taxon>Pseudomonadati</taxon>
        <taxon>Pseudomonadota</taxon>
        <taxon>Alphaproteobacteria</taxon>
        <taxon>Rhodobacterales</taxon>
        <taxon>Paracoccaceae</taxon>
        <taxon>Paracoccus</taxon>
    </lineage>
</organism>
<dbReference type="Proteomes" id="UP000324507">
    <property type="component" value="Chromosome"/>
</dbReference>
<accession>A0A5P2QT46</accession>
<dbReference type="EMBL" id="CP044081">
    <property type="protein sequence ID" value="QEU08586.1"/>
    <property type="molecule type" value="Genomic_DNA"/>
</dbReference>
<gene>
    <name evidence="1" type="ORF">FOB51_11565</name>
</gene>
<dbReference type="AlphaFoldDB" id="A0A5P2QT46"/>
<evidence type="ECO:0000313" key="1">
    <source>
        <dbReference type="EMBL" id="QEU08586.1"/>
    </source>
</evidence>
<dbReference type="RefSeq" id="WP_150350641.1">
    <property type="nucleotide sequence ID" value="NZ_CP038095.1"/>
</dbReference>
<name>A0A5P2QT46_9RHOB</name>
<protein>
    <submittedName>
        <fullName evidence="1">Uncharacterized protein</fullName>
    </submittedName>
</protein>
<reference evidence="1 2" key="1">
    <citation type="submission" date="2019-09" db="EMBL/GenBank/DDBJ databases">
        <title>FDA dAtabase for Regulatory Grade micrObial Sequences (FDA-ARGOS): Supporting development and validation of Infectious Disease Dx tests.</title>
        <authorList>
            <person name="Sciortino C."/>
            <person name="Tallon L."/>
            <person name="Sadzewicz L."/>
            <person name="Vavikolanu K."/>
            <person name="Mehta A."/>
            <person name="Aluvathingal J."/>
            <person name="Nadendla S."/>
            <person name="Nandy P."/>
            <person name="Geyer C."/>
            <person name="Yan Y."/>
            <person name="Sichtig H."/>
        </authorList>
    </citation>
    <scope>NUCLEOTIDE SEQUENCE [LARGE SCALE GENOMIC DNA]</scope>
    <source>
        <strain evidence="1 2">FDAARGOS_643</strain>
    </source>
</reference>
<evidence type="ECO:0000313" key="2">
    <source>
        <dbReference type="Proteomes" id="UP000324507"/>
    </source>
</evidence>